<protein>
    <submittedName>
        <fullName evidence="3">Universal stress protein</fullName>
    </submittedName>
</protein>
<dbReference type="AlphaFoldDB" id="A0A4S3TJ13"/>
<gene>
    <name evidence="3" type="ORF">D8Y22_15480</name>
</gene>
<evidence type="ECO:0000313" key="4">
    <source>
        <dbReference type="Proteomes" id="UP000318864"/>
    </source>
</evidence>
<dbReference type="PANTHER" id="PTHR46268">
    <property type="entry name" value="STRESS RESPONSE PROTEIN NHAX"/>
    <property type="match status" value="1"/>
</dbReference>
<dbReference type="EMBL" id="RBZW01000053">
    <property type="protein sequence ID" value="THE63956.1"/>
    <property type="molecule type" value="Genomic_DNA"/>
</dbReference>
<feature type="domain" description="UspA" evidence="2">
    <location>
        <begin position="1"/>
        <end position="133"/>
    </location>
</feature>
<accession>A0A4S3TJ13</accession>
<comment type="caution">
    <text evidence="3">The sequence shown here is derived from an EMBL/GenBank/DDBJ whole genome shotgun (WGS) entry which is preliminary data.</text>
</comment>
<comment type="similarity">
    <text evidence="1">Belongs to the universal stress protein A family.</text>
</comment>
<dbReference type="RefSeq" id="WP_141465590.1">
    <property type="nucleotide sequence ID" value="NZ_RBZW01000053.1"/>
</dbReference>
<dbReference type="Proteomes" id="UP000318864">
    <property type="component" value="Unassembled WGS sequence"/>
</dbReference>
<evidence type="ECO:0000256" key="1">
    <source>
        <dbReference type="ARBA" id="ARBA00008791"/>
    </source>
</evidence>
<dbReference type="PANTHER" id="PTHR46268:SF6">
    <property type="entry name" value="UNIVERSAL STRESS PROTEIN UP12"/>
    <property type="match status" value="1"/>
</dbReference>
<name>A0A4S3TJ13_9EURY</name>
<dbReference type="OrthoDB" id="105697at2157"/>
<dbReference type="PRINTS" id="PR01438">
    <property type="entry name" value="UNVRSLSTRESS"/>
</dbReference>
<dbReference type="InterPro" id="IPR006016">
    <property type="entry name" value="UspA"/>
</dbReference>
<organism evidence="3 4">
    <name type="scientific">Salinadaptatus halalkaliphilus</name>
    <dbReference type="NCBI Taxonomy" id="2419781"/>
    <lineage>
        <taxon>Archaea</taxon>
        <taxon>Methanobacteriati</taxon>
        <taxon>Methanobacteriota</taxon>
        <taxon>Stenosarchaea group</taxon>
        <taxon>Halobacteria</taxon>
        <taxon>Halobacteriales</taxon>
        <taxon>Natrialbaceae</taxon>
        <taxon>Salinadaptatus</taxon>
    </lineage>
</organism>
<evidence type="ECO:0000313" key="3">
    <source>
        <dbReference type="EMBL" id="THE63956.1"/>
    </source>
</evidence>
<dbReference type="InterPro" id="IPR006015">
    <property type="entry name" value="Universal_stress_UspA"/>
</dbReference>
<evidence type="ECO:0000259" key="2">
    <source>
        <dbReference type="Pfam" id="PF00582"/>
    </source>
</evidence>
<sequence>MVQRILTPTDGSDPSIRAIEQAVEIAKPSNATIHVLSVIPEMTRGARAQEEWDERVADALASAREMIDREGLEYEEARLNGPVAREIVDYATEHDIDLIVMGTHGQSGLHRFLIGSVTRRTIETSPIPVVTVPPEE</sequence>
<reference evidence="3 4" key="1">
    <citation type="submission" date="2018-10" db="EMBL/GenBank/DDBJ databases">
        <title>Natronolimnobius sp. XQ-INN 246 isolated from Inner Mongolia Autonomous Region of China.</title>
        <authorList>
            <person name="Xue Q."/>
        </authorList>
    </citation>
    <scope>NUCLEOTIDE SEQUENCE [LARGE SCALE GENOMIC DNA]</scope>
    <source>
        <strain evidence="3 4">XQ-INN 246</strain>
    </source>
</reference>
<dbReference type="Pfam" id="PF00582">
    <property type="entry name" value="Usp"/>
    <property type="match status" value="1"/>
</dbReference>
<dbReference type="SUPFAM" id="SSF52402">
    <property type="entry name" value="Adenine nucleotide alpha hydrolases-like"/>
    <property type="match status" value="1"/>
</dbReference>
<dbReference type="Gene3D" id="3.40.50.620">
    <property type="entry name" value="HUPs"/>
    <property type="match status" value="1"/>
</dbReference>
<dbReference type="CDD" id="cd00293">
    <property type="entry name" value="USP-like"/>
    <property type="match status" value="1"/>
</dbReference>
<proteinExistence type="inferred from homology"/>
<dbReference type="InterPro" id="IPR014729">
    <property type="entry name" value="Rossmann-like_a/b/a_fold"/>
</dbReference>
<keyword evidence="4" id="KW-1185">Reference proteome</keyword>